<dbReference type="EMBL" id="LAZR01014647">
    <property type="protein sequence ID" value="KKM16561.1"/>
    <property type="molecule type" value="Genomic_DNA"/>
</dbReference>
<evidence type="ECO:0000313" key="1">
    <source>
        <dbReference type="EMBL" id="KKM16561.1"/>
    </source>
</evidence>
<name>A0A0F9HMR9_9ZZZZ</name>
<organism evidence="1">
    <name type="scientific">marine sediment metagenome</name>
    <dbReference type="NCBI Taxonomy" id="412755"/>
    <lineage>
        <taxon>unclassified sequences</taxon>
        <taxon>metagenomes</taxon>
        <taxon>ecological metagenomes</taxon>
    </lineage>
</organism>
<protein>
    <submittedName>
        <fullName evidence="1">Uncharacterized protein</fullName>
    </submittedName>
</protein>
<comment type="caution">
    <text evidence="1">The sequence shown here is derived from an EMBL/GenBank/DDBJ whole genome shotgun (WGS) entry which is preliminary data.</text>
</comment>
<feature type="non-terminal residue" evidence="1">
    <location>
        <position position="1"/>
    </location>
</feature>
<dbReference type="AlphaFoldDB" id="A0A0F9HMR9"/>
<sequence length="50" mass="5968">FLMFPRIITDPEYLWSNCELLQTLDYETFKVGFDKVADVDKVHWGLKEES</sequence>
<reference evidence="1" key="1">
    <citation type="journal article" date="2015" name="Nature">
        <title>Complex archaea that bridge the gap between prokaryotes and eukaryotes.</title>
        <authorList>
            <person name="Spang A."/>
            <person name="Saw J.H."/>
            <person name="Jorgensen S.L."/>
            <person name="Zaremba-Niedzwiedzka K."/>
            <person name="Martijn J."/>
            <person name="Lind A.E."/>
            <person name="van Eijk R."/>
            <person name="Schleper C."/>
            <person name="Guy L."/>
            <person name="Ettema T.J."/>
        </authorList>
    </citation>
    <scope>NUCLEOTIDE SEQUENCE</scope>
</reference>
<gene>
    <name evidence="1" type="ORF">LCGC14_1684650</name>
</gene>
<accession>A0A0F9HMR9</accession>
<proteinExistence type="predicted"/>